<dbReference type="InterPro" id="IPR012902">
    <property type="entry name" value="N_methyl_site"/>
</dbReference>
<evidence type="ECO:0000256" key="3">
    <source>
        <dbReference type="ARBA" id="ARBA00022475"/>
    </source>
</evidence>
<dbReference type="NCBIfam" id="NF047827">
    <property type="entry name" value="T3SSXpsH"/>
    <property type="match status" value="1"/>
</dbReference>
<evidence type="ECO:0000256" key="10">
    <source>
        <dbReference type="ARBA" id="ARBA00030775"/>
    </source>
</evidence>
<protein>
    <recommendedName>
        <fullName evidence="2">Type II secretion system protein H</fullName>
    </recommendedName>
    <alternativeName>
        <fullName evidence="10">General secretion pathway protein H</fullName>
    </alternativeName>
</protein>
<dbReference type="InterPro" id="IPR045584">
    <property type="entry name" value="Pilin-like"/>
</dbReference>
<evidence type="ECO:0000256" key="2">
    <source>
        <dbReference type="ARBA" id="ARBA00021549"/>
    </source>
</evidence>
<keyword evidence="7" id="KW-1133">Transmembrane helix</keyword>
<dbReference type="InterPro" id="IPR022346">
    <property type="entry name" value="T2SS_GspH"/>
</dbReference>
<evidence type="ECO:0000313" key="12">
    <source>
        <dbReference type="EMBL" id="GGA84595.1"/>
    </source>
</evidence>
<dbReference type="EMBL" id="BMKC01000003">
    <property type="protein sequence ID" value="GGA84595.1"/>
    <property type="molecule type" value="Genomic_DNA"/>
</dbReference>
<evidence type="ECO:0000256" key="8">
    <source>
        <dbReference type="ARBA" id="ARBA00023136"/>
    </source>
</evidence>
<gene>
    <name evidence="12" type="primary">xpsH</name>
    <name evidence="12" type="ORF">GCM10011521_23750</name>
</gene>
<dbReference type="Proteomes" id="UP000623419">
    <property type="component" value="Unassembled WGS sequence"/>
</dbReference>
<keyword evidence="3" id="KW-1003">Cell membrane</keyword>
<keyword evidence="13" id="KW-1185">Reference proteome</keyword>
<feature type="domain" description="General secretion pathway GspH" evidence="11">
    <location>
        <begin position="42"/>
        <end position="137"/>
    </location>
</feature>
<dbReference type="SUPFAM" id="SSF54523">
    <property type="entry name" value="Pili subunits"/>
    <property type="match status" value="1"/>
</dbReference>
<comment type="caution">
    <text evidence="12">The sequence shown here is derived from an EMBL/GenBank/DDBJ whole genome shotgun (WGS) entry which is preliminary data.</text>
</comment>
<comment type="similarity">
    <text evidence="9">Belongs to the GSP H family.</text>
</comment>
<organism evidence="12 13">
    <name type="scientific">Arenimonas soli</name>
    <dbReference type="NCBI Taxonomy" id="2269504"/>
    <lineage>
        <taxon>Bacteria</taxon>
        <taxon>Pseudomonadati</taxon>
        <taxon>Pseudomonadota</taxon>
        <taxon>Gammaproteobacteria</taxon>
        <taxon>Lysobacterales</taxon>
        <taxon>Lysobacteraceae</taxon>
        <taxon>Arenimonas</taxon>
    </lineage>
</organism>
<comment type="subcellular location">
    <subcellularLocation>
        <location evidence="1">Cell inner membrane</location>
        <topology evidence="1">Single-pass membrane protein</topology>
    </subcellularLocation>
</comment>
<keyword evidence="5" id="KW-0997">Cell inner membrane</keyword>
<sequence length="150" mass="16068">MNRARGMSLLELLMVLVLVATLAGIGATVIGRQLPGRELHDAARTVAGELRFARARAIATGRPQVFVIDVNTRSWQGADDRKGTLPEGLDVVATTAREERPARDQAAVRFFPEGAATGGRIVIKRGEAAWRVDVAWLTGEVTLSRGEGPA</sequence>
<accession>A0ABQ1HQ79</accession>
<evidence type="ECO:0000259" key="11">
    <source>
        <dbReference type="Pfam" id="PF12019"/>
    </source>
</evidence>
<proteinExistence type="inferred from homology"/>
<dbReference type="Pfam" id="PF12019">
    <property type="entry name" value="GspH"/>
    <property type="match status" value="1"/>
</dbReference>
<evidence type="ECO:0000313" key="13">
    <source>
        <dbReference type="Proteomes" id="UP000623419"/>
    </source>
</evidence>
<dbReference type="RefSeq" id="WP_188664492.1">
    <property type="nucleotide sequence ID" value="NZ_BMKC01000003.1"/>
</dbReference>
<reference evidence="13" key="1">
    <citation type="journal article" date="2019" name="Int. J. Syst. Evol. Microbiol.">
        <title>The Global Catalogue of Microorganisms (GCM) 10K type strain sequencing project: providing services to taxonomists for standard genome sequencing and annotation.</title>
        <authorList>
            <consortium name="The Broad Institute Genomics Platform"/>
            <consortium name="The Broad Institute Genome Sequencing Center for Infectious Disease"/>
            <person name="Wu L."/>
            <person name="Ma J."/>
        </authorList>
    </citation>
    <scope>NUCLEOTIDE SEQUENCE [LARGE SCALE GENOMIC DNA]</scope>
    <source>
        <strain evidence="13">CGMCC 1.15905</strain>
    </source>
</reference>
<dbReference type="NCBIfam" id="TIGR02532">
    <property type="entry name" value="IV_pilin_GFxxxE"/>
    <property type="match status" value="1"/>
</dbReference>
<dbReference type="Pfam" id="PF07963">
    <property type="entry name" value="N_methyl"/>
    <property type="match status" value="1"/>
</dbReference>
<evidence type="ECO:0000256" key="1">
    <source>
        <dbReference type="ARBA" id="ARBA00004377"/>
    </source>
</evidence>
<keyword evidence="6" id="KW-0812">Transmembrane</keyword>
<evidence type="ECO:0000256" key="5">
    <source>
        <dbReference type="ARBA" id="ARBA00022519"/>
    </source>
</evidence>
<evidence type="ECO:0000256" key="9">
    <source>
        <dbReference type="ARBA" id="ARBA00025772"/>
    </source>
</evidence>
<evidence type="ECO:0000256" key="6">
    <source>
        <dbReference type="ARBA" id="ARBA00022692"/>
    </source>
</evidence>
<keyword evidence="4" id="KW-0488">Methylation</keyword>
<keyword evidence="8" id="KW-0472">Membrane</keyword>
<evidence type="ECO:0000256" key="4">
    <source>
        <dbReference type="ARBA" id="ARBA00022481"/>
    </source>
</evidence>
<name>A0ABQ1HQ79_9GAMM</name>
<evidence type="ECO:0000256" key="7">
    <source>
        <dbReference type="ARBA" id="ARBA00022989"/>
    </source>
</evidence>